<dbReference type="Proteomes" id="UP001295794">
    <property type="component" value="Unassembled WGS sequence"/>
</dbReference>
<reference evidence="1" key="1">
    <citation type="submission" date="2023-11" db="EMBL/GenBank/DDBJ databases">
        <authorList>
            <person name="De Vega J J."/>
            <person name="De Vega J J."/>
        </authorList>
    </citation>
    <scope>NUCLEOTIDE SEQUENCE</scope>
</reference>
<dbReference type="AlphaFoldDB" id="A0AAD2Q3B8"/>
<comment type="caution">
    <text evidence="1">The sequence shown here is derived from an EMBL/GenBank/DDBJ whole genome shotgun (WGS) entry which is preliminary data.</text>
</comment>
<dbReference type="EMBL" id="CAVNYO010000149">
    <property type="protein sequence ID" value="CAK5269532.1"/>
    <property type="molecule type" value="Genomic_DNA"/>
</dbReference>
<accession>A0AAD2Q3B8</accession>
<evidence type="ECO:0000313" key="2">
    <source>
        <dbReference type="Proteomes" id="UP001295794"/>
    </source>
</evidence>
<sequence length="81" mass="9049">MPSRHILTLLAPAWGHSLPYIHLTTRMLASDPELVVTIVQHNILVPQMKKELNSCSYDTSRLKIEGVGDNKCVSRFDSGCN</sequence>
<gene>
    <name evidence="1" type="ORF">MYCIT1_LOCUS13333</name>
</gene>
<evidence type="ECO:0000313" key="1">
    <source>
        <dbReference type="EMBL" id="CAK5269532.1"/>
    </source>
</evidence>
<organism evidence="1 2">
    <name type="scientific">Mycena citricolor</name>
    <dbReference type="NCBI Taxonomy" id="2018698"/>
    <lineage>
        <taxon>Eukaryota</taxon>
        <taxon>Fungi</taxon>
        <taxon>Dikarya</taxon>
        <taxon>Basidiomycota</taxon>
        <taxon>Agaricomycotina</taxon>
        <taxon>Agaricomycetes</taxon>
        <taxon>Agaricomycetidae</taxon>
        <taxon>Agaricales</taxon>
        <taxon>Marasmiineae</taxon>
        <taxon>Mycenaceae</taxon>
        <taxon>Mycena</taxon>
    </lineage>
</organism>
<keyword evidence="2" id="KW-1185">Reference proteome</keyword>
<protein>
    <submittedName>
        <fullName evidence="1">Uncharacterized protein</fullName>
    </submittedName>
</protein>
<name>A0AAD2Q3B8_9AGAR</name>
<proteinExistence type="predicted"/>